<sequence length="981" mass="111149">MPPISFWKDWTPSYRKLWFAASGIFIFSLLFMWFSYFQGADGIIQWEKLQEQQIVETTVHSFKLGPFTLTVPGESYVIFEYLQGGVLHHNTTASYIFLAILMFSAMMLLTVITSLERFWYFAGISLFILFGVSLRIDALQLFGLRGIAVPAAILVVYLAVSFYFKSFRPETSFIARLLTFLLITVIAGVVIFYFAEVPFPILQLAMVAYIPALILSVLFIIMVAHEILVSFVYVTSQGASKGLRHFAIISVIYMANVMITCLHEMGTIQWNFVYINLYLLISLSAILGLWGFRLREPLYDNILPFSPLGALFFIALGSICFATLSQLLGNDNDAALKVVRDFIIFAHAGFGIIFLTYIFSNFMVMMAQNLPVYRILYKPTRMPYFTFRFAGLIVMLAFVLVSYWRDYVFHSTAGFYNYVADLYMMEGDETLGRAFYEKSRSHAFRNHRANYALAMMNAANLEFEEAHKNFERASSVGATDFSLVNNGNMYLWVKNYFPAIDAYRQAEKIQSSAPLINNLGFAYSQVHNIDSAAHYLGEARKDKFTKSSAEANFFAMVATEYLPVKTDSILKGFNSTSPTVVGNAMAAATLFGQDFSFEYKLPDEPRLNLYTATLLNNYLIRNARTLDTAFTRKVDTLATNPVNADFSEALKASLAYAYYHQGNVYRAQAILGELGYLTQSYRGKYNYIMGLWALEQGSPEIAHTSFAYAVEANYKRGRMYDAIALTEAGHLQEALIAWDTVLRSDDQAERAIAANMKEVLTVTPEQVLSTSDAQKYQYTRYILSANDTVYFSKLSNTFDNPNYKAQALLDMSKKQFEAGRVVPAIRFFQQTSGLELTDKRLYDEIRHFELRMLASRNEVRTLANLINKGITFDNSRLLEKMLYTALISEFSGDVKNAEKNYTILGTWNPYFEDGILAAAAFFRKQDTSGVKSYNILAEAIQINAMSVRLLKAYADEAIKQGLDEYAASAAQRLAELEQGRH</sequence>
<keyword evidence="1" id="KW-0472">Membrane</keyword>
<comment type="caution">
    <text evidence="2">The sequence shown here is derived from an EMBL/GenBank/DDBJ whole genome shotgun (WGS) entry which is preliminary data.</text>
</comment>
<evidence type="ECO:0000256" key="1">
    <source>
        <dbReference type="SAM" id="Phobius"/>
    </source>
</evidence>
<feature type="transmembrane region" description="Helical" evidence="1">
    <location>
        <begin position="17"/>
        <end position="36"/>
    </location>
</feature>
<keyword evidence="3" id="KW-1185">Reference proteome</keyword>
<feature type="transmembrane region" description="Helical" evidence="1">
    <location>
        <begin position="246"/>
        <end position="266"/>
    </location>
</feature>
<keyword evidence="1" id="KW-1133">Transmembrane helix</keyword>
<dbReference type="AlphaFoldDB" id="A0AAP2DGU5"/>
<evidence type="ECO:0000313" key="3">
    <source>
        <dbReference type="Proteomes" id="UP001319200"/>
    </source>
</evidence>
<dbReference type="InterPro" id="IPR011990">
    <property type="entry name" value="TPR-like_helical_dom_sf"/>
</dbReference>
<dbReference type="Gene3D" id="1.25.40.10">
    <property type="entry name" value="Tetratricopeptide repeat domain"/>
    <property type="match status" value="1"/>
</dbReference>
<dbReference type="EMBL" id="JAHESF010000003">
    <property type="protein sequence ID" value="MBT1696123.1"/>
    <property type="molecule type" value="Genomic_DNA"/>
</dbReference>
<feature type="transmembrane region" description="Helical" evidence="1">
    <location>
        <begin position="173"/>
        <end position="195"/>
    </location>
</feature>
<organism evidence="2 3">
    <name type="scientific">Chryseosolibacter histidini</name>
    <dbReference type="NCBI Taxonomy" id="2782349"/>
    <lineage>
        <taxon>Bacteria</taxon>
        <taxon>Pseudomonadati</taxon>
        <taxon>Bacteroidota</taxon>
        <taxon>Cytophagia</taxon>
        <taxon>Cytophagales</taxon>
        <taxon>Chryseotaleaceae</taxon>
        <taxon>Chryseosolibacter</taxon>
    </lineage>
</organism>
<reference evidence="2 3" key="1">
    <citation type="submission" date="2021-05" db="EMBL/GenBank/DDBJ databases">
        <title>A Polyphasic approach of four new species of the genus Ohtaekwangia: Ohtaekwangia histidinii sp. nov., Ohtaekwangia cretensis sp. nov., Ohtaekwangia indiensis sp. nov., Ohtaekwangia reichenbachii sp. nov. from diverse environment.</title>
        <authorList>
            <person name="Octaviana S."/>
        </authorList>
    </citation>
    <scope>NUCLEOTIDE SEQUENCE [LARGE SCALE GENOMIC DNA]</scope>
    <source>
        <strain evidence="2 3">PWU4</strain>
    </source>
</reference>
<accession>A0AAP2DGU5</accession>
<feature type="transmembrane region" description="Helical" evidence="1">
    <location>
        <begin position="201"/>
        <end position="234"/>
    </location>
</feature>
<keyword evidence="1" id="KW-0812">Transmembrane</keyword>
<feature type="transmembrane region" description="Helical" evidence="1">
    <location>
        <begin position="302"/>
        <end position="324"/>
    </location>
</feature>
<feature type="transmembrane region" description="Helical" evidence="1">
    <location>
        <begin position="92"/>
        <end position="111"/>
    </location>
</feature>
<feature type="transmembrane region" description="Helical" evidence="1">
    <location>
        <begin position="118"/>
        <end position="136"/>
    </location>
</feature>
<feature type="transmembrane region" description="Helical" evidence="1">
    <location>
        <begin position="272"/>
        <end position="290"/>
    </location>
</feature>
<dbReference type="RefSeq" id="WP_254161123.1">
    <property type="nucleotide sequence ID" value="NZ_JAHESF010000003.1"/>
</dbReference>
<feature type="transmembrane region" description="Helical" evidence="1">
    <location>
        <begin position="385"/>
        <end position="404"/>
    </location>
</feature>
<gene>
    <name evidence="2" type="ORF">KK083_04510</name>
</gene>
<protein>
    <recommendedName>
        <fullName evidence="4">Tetratricopeptide repeat protein</fullName>
    </recommendedName>
</protein>
<proteinExistence type="predicted"/>
<evidence type="ECO:0000313" key="2">
    <source>
        <dbReference type="EMBL" id="MBT1696123.1"/>
    </source>
</evidence>
<evidence type="ECO:0008006" key="4">
    <source>
        <dbReference type="Google" id="ProtNLM"/>
    </source>
</evidence>
<dbReference type="Proteomes" id="UP001319200">
    <property type="component" value="Unassembled WGS sequence"/>
</dbReference>
<dbReference type="SUPFAM" id="SSF48452">
    <property type="entry name" value="TPR-like"/>
    <property type="match status" value="1"/>
</dbReference>
<name>A0AAP2DGU5_9BACT</name>
<feature type="transmembrane region" description="Helical" evidence="1">
    <location>
        <begin position="142"/>
        <end position="164"/>
    </location>
</feature>
<feature type="transmembrane region" description="Helical" evidence="1">
    <location>
        <begin position="344"/>
        <end position="364"/>
    </location>
</feature>